<dbReference type="InterPro" id="IPR014782">
    <property type="entry name" value="Peptidase_M1_dom"/>
</dbReference>
<dbReference type="Gene3D" id="2.60.40.1910">
    <property type="match status" value="1"/>
</dbReference>
<keyword evidence="29" id="KW-1185">Reference proteome</keyword>
<dbReference type="GO" id="GO:0070006">
    <property type="term" value="F:metalloaminopeptidase activity"/>
    <property type="evidence" value="ECO:0007669"/>
    <property type="project" value="TreeGrafter"/>
</dbReference>
<dbReference type="PANTHER" id="PTHR11533">
    <property type="entry name" value="PROTEASE M1 ZINC METALLOPROTEASE"/>
    <property type="match status" value="1"/>
</dbReference>
<dbReference type="GO" id="GO:0005886">
    <property type="term" value="C:plasma membrane"/>
    <property type="evidence" value="ECO:0007669"/>
    <property type="project" value="UniProtKB-SubCell"/>
</dbReference>
<dbReference type="Proteomes" id="UP001168821">
    <property type="component" value="Unassembled WGS sequence"/>
</dbReference>
<evidence type="ECO:0000256" key="5">
    <source>
        <dbReference type="ARBA" id="ARBA00022438"/>
    </source>
</evidence>
<dbReference type="InterPro" id="IPR027268">
    <property type="entry name" value="Peptidase_M4/M1_CTD_sf"/>
</dbReference>
<organism evidence="28 29">
    <name type="scientific">Zophobas morio</name>
    <dbReference type="NCBI Taxonomy" id="2755281"/>
    <lineage>
        <taxon>Eukaryota</taxon>
        <taxon>Metazoa</taxon>
        <taxon>Ecdysozoa</taxon>
        <taxon>Arthropoda</taxon>
        <taxon>Hexapoda</taxon>
        <taxon>Insecta</taxon>
        <taxon>Pterygota</taxon>
        <taxon>Neoptera</taxon>
        <taxon>Endopterygota</taxon>
        <taxon>Coleoptera</taxon>
        <taxon>Polyphaga</taxon>
        <taxon>Cucujiformia</taxon>
        <taxon>Tenebrionidae</taxon>
        <taxon>Zophobas</taxon>
    </lineage>
</organism>
<dbReference type="AlphaFoldDB" id="A0AA38J0H5"/>
<protein>
    <recommendedName>
        <fullName evidence="24">Aminopeptidase</fullName>
        <ecNumber evidence="24">3.4.11.-</ecNumber>
    </recommendedName>
</protein>
<keyword evidence="17 24" id="KW-0472">Membrane</keyword>
<dbReference type="PANTHER" id="PTHR11533:SF294">
    <property type="entry name" value="THYROTROPIN-RELEASING HORMONE-DEGRADING ECTOENZYME"/>
    <property type="match status" value="1"/>
</dbReference>
<feature type="domain" description="Aminopeptidase N-like N-terminal" evidence="27">
    <location>
        <begin position="127"/>
        <end position="316"/>
    </location>
</feature>
<feature type="transmembrane region" description="Helical" evidence="24">
    <location>
        <begin position="40"/>
        <end position="63"/>
    </location>
</feature>
<evidence type="ECO:0000256" key="10">
    <source>
        <dbReference type="ARBA" id="ARBA00022723"/>
    </source>
</evidence>
<keyword evidence="11" id="KW-0732">Signal</keyword>
<dbReference type="GO" id="GO:0005737">
    <property type="term" value="C:cytoplasm"/>
    <property type="evidence" value="ECO:0007669"/>
    <property type="project" value="TreeGrafter"/>
</dbReference>
<dbReference type="InterPro" id="IPR050344">
    <property type="entry name" value="Peptidase_M1_aminopeptidases"/>
</dbReference>
<evidence type="ECO:0000256" key="21">
    <source>
        <dbReference type="PIRSR" id="PIRSR634016-1"/>
    </source>
</evidence>
<comment type="subcellular location">
    <subcellularLocation>
        <location evidence="3">Cell membrane</location>
        <topology evidence="3">Lipid-anchor</topology>
        <topology evidence="3">GPI-anchor</topology>
    </subcellularLocation>
    <subcellularLocation>
        <location evidence="2">Membrane</location>
        <topology evidence="2">Single-pass type II membrane protein</topology>
    </subcellularLocation>
</comment>
<evidence type="ECO:0000313" key="28">
    <source>
        <dbReference type="EMBL" id="KAJ3666705.1"/>
    </source>
</evidence>
<keyword evidence="20" id="KW-0449">Lipoprotein</keyword>
<keyword evidence="5 24" id="KW-0031">Aminopeptidase</keyword>
<evidence type="ECO:0000256" key="13">
    <source>
        <dbReference type="ARBA" id="ARBA00022833"/>
    </source>
</evidence>
<dbReference type="InterPro" id="IPR024571">
    <property type="entry name" value="ERAP1-like_C_dom"/>
</dbReference>
<dbReference type="GO" id="GO:0098552">
    <property type="term" value="C:side of membrane"/>
    <property type="evidence" value="ECO:0007669"/>
    <property type="project" value="UniProtKB-KW"/>
</dbReference>
<sequence length="996" mass="115128">MVGKTTYSSVPTAADLENNSNQKKYTVNRKPEGLVIPKSLCALMAIGALLLAVLVGLLVFFLVPRCSEAILPQASDSRQSGDFRVSDDGLPLYNTPSTIPDGELSKVYSTARTLPDIDERLPRSIEPTHYRIQIKPYLNNLTFHGSIVMTLNIKDETDEIIFNVKNIEIDKPSLKIKSAKSDKPLQIASQDYLQGERYKIVLDESMSKNIMYTLELMYVGHLNNHLQGFYRSSYDENSDGFEKYLASTQFSPTDARRAFPCFDEPSFKANFTLIIGRFSNMTSLANMPLEKSDQDENYKDMFWDYYKTTPKMSTYLVAFVVSDLQGYGSSDKLIKIWSRRSLSIQARYAAELAPKVLHFFEDYFNISFPLPKIDIVAIPDFGYNAMENWGLITFRESALLYNTNEPDVDSRRTIATILSHELGHQWFGNLVTPKWWNDLWLKEGFSSYVQYLGTDFAEPSWRIKDEFMFSETDRAFAIDGFESSRPISFEVKNSRQIKQTFDELSYAKGAAIVRMMNHFLGEETFKTGLISYLKKHQFGNADRDDLFETLNEEAHKKGSLDSSLNVKTIMDSWTKQPGFPVVTAIRDVANKKLILSQKRFLFTTRPLDNSTWWVPISIVTDVNPDFDNTRPTVWLKNEPMVTVNLNMSSWYLINIHQTGYFIVNYDEANWKSLTENIMLLPPLIRAQLISDSMDLARANLLDYDIPLKLVQLMALRDKDIMFVPTHVAFKKLEYLSDMLSSTPSFGLFETFHSTIFKETYTLVNSNRDYYSDNYLGQRIRKTVMKWACRKSDSECAITSHRLFRQWMEHKTIIPPNIRDVVYCTAIRQGNEAEWQFAFNRYLNTTSVTEKNVLLDALGCTTRKWLLSRYLGHLVRNDSSIRIQDASRVFKSVCDNNIANTMAFDFLRTHWNELLSHYGEGFNIISKMVKSLPRFMNTEYQLSELIRFRNEIRNNISTASQAFDSTIEKVRGNVEWIKKNYHSVENWLTVHQEHFHL</sequence>
<dbReference type="Pfam" id="PF17900">
    <property type="entry name" value="Peptidase_M1_N"/>
    <property type="match status" value="1"/>
</dbReference>
<evidence type="ECO:0000256" key="9">
    <source>
        <dbReference type="ARBA" id="ARBA00022692"/>
    </source>
</evidence>
<evidence type="ECO:0000256" key="2">
    <source>
        <dbReference type="ARBA" id="ARBA00004606"/>
    </source>
</evidence>
<dbReference type="FunFam" id="1.10.390.10:FF:000013">
    <property type="entry name" value="Aminopeptidase N"/>
    <property type="match status" value="1"/>
</dbReference>
<dbReference type="EMBL" id="JALNTZ010000001">
    <property type="protein sequence ID" value="KAJ3666705.1"/>
    <property type="molecule type" value="Genomic_DNA"/>
</dbReference>
<dbReference type="EC" id="3.4.11.-" evidence="24"/>
<evidence type="ECO:0000256" key="1">
    <source>
        <dbReference type="ARBA" id="ARBA00000098"/>
    </source>
</evidence>
<dbReference type="GO" id="GO:0006508">
    <property type="term" value="P:proteolysis"/>
    <property type="evidence" value="ECO:0007669"/>
    <property type="project" value="UniProtKB-KW"/>
</dbReference>
<evidence type="ECO:0000256" key="18">
    <source>
        <dbReference type="ARBA" id="ARBA00023157"/>
    </source>
</evidence>
<name>A0AA38J0H5_9CUCU</name>
<keyword evidence="9 24" id="KW-0812">Transmembrane</keyword>
<dbReference type="SUPFAM" id="SSF63737">
    <property type="entry name" value="Leukotriene A4 hydrolase N-terminal domain"/>
    <property type="match status" value="1"/>
</dbReference>
<feature type="binding site" evidence="22">
    <location>
        <position position="420"/>
    </location>
    <ligand>
        <name>Zn(2+)</name>
        <dbReference type="ChEBI" id="CHEBI:29105"/>
        <note>catalytic</note>
    </ligand>
</feature>
<dbReference type="SUPFAM" id="SSF55486">
    <property type="entry name" value="Metalloproteases ('zincins'), catalytic domain"/>
    <property type="match status" value="1"/>
</dbReference>
<dbReference type="GO" id="GO:0016285">
    <property type="term" value="F:alanyl aminopeptidase activity"/>
    <property type="evidence" value="ECO:0007669"/>
    <property type="project" value="UniProtKB-EC"/>
</dbReference>
<dbReference type="FunFam" id="2.60.40.1910:FF:000008">
    <property type="entry name" value="Aminopeptidase"/>
    <property type="match status" value="1"/>
</dbReference>
<feature type="binding site" evidence="22">
    <location>
        <position position="443"/>
    </location>
    <ligand>
        <name>Zn(2+)</name>
        <dbReference type="ChEBI" id="CHEBI:29105"/>
        <note>catalytic</note>
    </ligand>
</feature>
<proteinExistence type="inferred from homology"/>
<comment type="caution">
    <text evidence="28">The sequence shown here is derived from an EMBL/GenBank/DDBJ whole genome shotgun (WGS) entry which is preliminary data.</text>
</comment>
<dbReference type="Gene3D" id="2.60.40.1730">
    <property type="entry name" value="tricorn interacting facor f3 domain"/>
    <property type="match status" value="1"/>
</dbReference>
<evidence type="ECO:0000256" key="22">
    <source>
        <dbReference type="PIRSR" id="PIRSR634016-3"/>
    </source>
</evidence>
<keyword evidence="15 24" id="KW-1133">Transmembrane helix</keyword>
<dbReference type="GO" id="GO:0005615">
    <property type="term" value="C:extracellular space"/>
    <property type="evidence" value="ECO:0007669"/>
    <property type="project" value="TreeGrafter"/>
</dbReference>
<evidence type="ECO:0000259" key="26">
    <source>
        <dbReference type="Pfam" id="PF11838"/>
    </source>
</evidence>
<dbReference type="GO" id="GO:0008270">
    <property type="term" value="F:zinc ion binding"/>
    <property type="evidence" value="ECO:0007669"/>
    <property type="project" value="UniProtKB-UniRule"/>
</dbReference>
<evidence type="ECO:0000259" key="25">
    <source>
        <dbReference type="Pfam" id="PF01433"/>
    </source>
</evidence>
<keyword evidence="6" id="KW-1003">Cell membrane</keyword>
<dbReference type="Gene3D" id="1.10.390.10">
    <property type="entry name" value="Neutral Protease Domain 2"/>
    <property type="match status" value="1"/>
</dbReference>
<keyword evidence="12 24" id="KW-0378">Hydrolase</keyword>
<dbReference type="InterPro" id="IPR034016">
    <property type="entry name" value="M1_APN-typ"/>
</dbReference>
<dbReference type="Gene3D" id="1.25.50.20">
    <property type="match status" value="1"/>
</dbReference>
<dbReference type="GO" id="GO:0043171">
    <property type="term" value="P:peptide catabolic process"/>
    <property type="evidence" value="ECO:0007669"/>
    <property type="project" value="TreeGrafter"/>
</dbReference>
<dbReference type="FunFam" id="1.25.50.20:FF:000001">
    <property type="entry name" value="Aminopeptidase"/>
    <property type="match status" value="1"/>
</dbReference>
<evidence type="ECO:0000256" key="11">
    <source>
        <dbReference type="ARBA" id="ARBA00022729"/>
    </source>
</evidence>
<evidence type="ECO:0000256" key="8">
    <source>
        <dbReference type="ARBA" id="ARBA00022670"/>
    </source>
</evidence>
<keyword evidence="7" id="KW-0336">GPI-anchor</keyword>
<evidence type="ECO:0000256" key="19">
    <source>
        <dbReference type="ARBA" id="ARBA00023180"/>
    </source>
</evidence>
<evidence type="ECO:0000256" key="14">
    <source>
        <dbReference type="ARBA" id="ARBA00022968"/>
    </source>
</evidence>
<keyword evidence="10 22" id="KW-0479">Metal-binding</keyword>
<evidence type="ECO:0000256" key="12">
    <source>
        <dbReference type="ARBA" id="ARBA00022801"/>
    </source>
</evidence>
<feature type="active site" description="Proton acceptor" evidence="21">
    <location>
        <position position="421"/>
    </location>
</feature>
<keyword evidence="18" id="KW-1015">Disulfide bond</keyword>
<evidence type="ECO:0000313" key="29">
    <source>
        <dbReference type="Proteomes" id="UP001168821"/>
    </source>
</evidence>
<evidence type="ECO:0000256" key="3">
    <source>
        <dbReference type="ARBA" id="ARBA00004609"/>
    </source>
</evidence>
<keyword evidence="16 24" id="KW-0482">Metalloprotease</keyword>
<evidence type="ECO:0000256" key="15">
    <source>
        <dbReference type="ARBA" id="ARBA00022989"/>
    </source>
</evidence>
<keyword evidence="8 24" id="KW-0645">Protease</keyword>
<keyword evidence="19" id="KW-0325">Glycoprotein</keyword>
<keyword evidence="13 22" id="KW-0862">Zinc</keyword>
<evidence type="ECO:0000256" key="4">
    <source>
        <dbReference type="ARBA" id="ARBA00010136"/>
    </source>
</evidence>
<evidence type="ECO:0000256" key="17">
    <source>
        <dbReference type="ARBA" id="ARBA00023136"/>
    </source>
</evidence>
<dbReference type="FunFam" id="2.60.40.1730:FF:000012">
    <property type="entry name" value="Aminopeptidase N"/>
    <property type="match status" value="1"/>
</dbReference>
<gene>
    <name evidence="28" type="ORF">Zmor_002139</name>
</gene>
<feature type="binding site" evidence="22">
    <location>
        <position position="424"/>
    </location>
    <ligand>
        <name>Zn(2+)</name>
        <dbReference type="ChEBI" id="CHEBI:29105"/>
        <note>catalytic</note>
    </ligand>
</feature>
<dbReference type="GO" id="GO:0042277">
    <property type="term" value="F:peptide binding"/>
    <property type="evidence" value="ECO:0007669"/>
    <property type="project" value="TreeGrafter"/>
</dbReference>
<evidence type="ECO:0000259" key="27">
    <source>
        <dbReference type="Pfam" id="PF17900"/>
    </source>
</evidence>
<dbReference type="InterPro" id="IPR042097">
    <property type="entry name" value="Aminopeptidase_N-like_N_sf"/>
</dbReference>
<dbReference type="InterPro" id="IPR045357">
    <property type="entry name" value="Aminopeptidase_N-like_N"/>
</dbReference>
<evidence type="ECO:0000256" key="20">
    <source>
        <dbReference type="ARBA" id="ARBA00023288"/>
    </source>
</evidence>
<comment type="cofactor">
    <cofactor evidence="22 24">
        <name>Zn(2+)</name>
        <dbReference type="ChEBI" id="CHEBI:29105"/>
    </cofactor>
    <text evidence="22 24">Binds 1 zinc ion per subunit.</text>
</comment>
<evidence type="ECO:0000256" key="23">
    <source>
        <dbReference type="PIRSR" id="PIRSR634016-4"/>
    </source>
</evidence>
<accession>A0AA38J0H5</accession>
<evidence type="ECO:0000256" key="7">
    <source>
        <dbReference type="ARBA" id="ARBA00022622"/>
    </source>
</evidence>
<dbReference type="PRINTS" id="PR00756">
    <property type="entry name" value="ALADIPTASE"/>
</dbReference>
<evidence type="ECO:0000256" key="24">
    <source>
        <dbReference type="RuleBase" id="RU364040"/>
    </source>
</evidence>
<dbReference type="CDD" id="cd09601">
    <property type="entry name" value="M1_APN-Q_like"/>
    <property type="match status" value="1"/>
</dbReference>
<comment type="catalytic activity">
    <reaction evidence="1">
        <text>Release of an N-terminal amino acid, Xaa-|-Yaa- from a peptide, amide or arylamide. Xaa is preferably Ala, but may be most amino acids including Pro (slow action). When a terminal hydrophobic residue is followed by a prolyl residue, the two may be released as an intact Xaa-Pro dipeptide.</text>
        <dbReference type="EC" id="3.4.11.2"/>
    </reaction>
</comment>
<keyword evidence="14" id="KW-0735">Signal-anchor</keyword>
<feature type="domain" description="ERAP1-like C-terminal" evidence="26">
    <location>
        <begin position="650"/>
        <end position="970"/>
    </location>
</feature>
<dbReference type="Pfam" id="PF11838">
    <property type="entry name" value="ERAP1_C"/>
    <property type="match status" value="1"/>
</dbReference>
<dbReference type="InterPro" id="IPR001930">
    <property type="entry name" value="Peptidase_M1"/>
</dbReference>
<feature type="site" description="Transition state stabilizer" evidence="23">
    <location>
        <position position="506"/>
    </location>
</feature>
<feature type="domain" description="Peptidase M1 membrane alanine aminopeptidase" evidence="25">
    <location>
        <begin position="348"/>
        <end position="573"/>
    </location>
</feature>
<dbReference type="Pfam" id="PF01433">
    <property type="entry name" value="Peptidase_M1"/>
    <property type="match status" value="1"/>
</dbReference>
<reference evidence="28" key="1">
    <citation type="journal article" date="2023" name="G3 (Bethesda)">
        <title>Whole genome assemblies of Zophobas morio and Tenebrio molitor.</title>
        <authorList>
            <person name="Kaur S."/>
            <person name="Stinson S.A."/>
            <person name="diCenzo G.C."/>
        </authorList>
    </citation>
    <scope>NUCLEOTIDE SEQUENCE</scope>
    <source>
        <strain evidence="28">QUZm001</strain>
    </source>
</reference>
<evidence type="ECO:0000256" key="16">
    <source>
        <dbReference type="ARBA" id="ARBA00023049"/>
    </source>
</evidence>
<comment type="similarity">
    <text evidence="4 24">Belongs to the peptidase M1 family.</text>
</comment>
<evidence type="ECO:0000256" key="6">
    <source>
        <dbReference type="ARBA" id="ARBA00022475"/>
    </source>
</evidence>